<name>A0A0M8MCG3_9FLAO</name>
<dbReference type="InterPro" id="IPR018976">
    <property type="entry name" value="Imelysin-like"/>
</dbReference>
<evidence type="ECO:0000259" key="4">
    <source>
        <dbReference type="Pfam" id="PF09375"/>
    </source>
</evidence>
<dbReference type="OrthoDB" id="9764688at2"/>
<protein>
    <recommendedName>
        <fullName evidence="4">Imelysin-like domain-containing protein</fullName>
    </recommendedName>
</protein>
<evidence type="ECO:0000256" key="1">
    <source>
        <dbReference type="ARBA" id="ARBA00004196"/>
    </source>
</evidence>
<dbReference type="PROSITE" id="PS51257">
    <property type="entry name" value="PROKAR_LIPOPROTEIN"/>
    <property type="match status" value="1"/>
</dbReference>
<proteinExistence type="predicted"/>
<dbReference type="EMBL" id="LIYD01000005">
    <property type="protein sequence ID" value="KOS05894.1"/>
    <property type="molecule type" value="Genomic_DNA"/>
</dbReference>
<dbReference type="RefSeq" id="WP_054407223.1">
    <property type="nucleotide sequence ID" value="NZ_FOYA01000008.1"/>
</dbReference>
<dbReference type="Pfam" id="PF09375">
    <property type="entry name" value="Peptidase_M75"/>
    <property type="match status" value="1"/>
</dbReference>
<evidence type="ECO:0000256" key="3">
    <source>
        <dbReference type="SAM" id="SignalP"/>
    </source>
</evidence>
<organism evidence="5 6">
    <name type="scientific">Flavobacterium akiainvivens</name>
    <dbReference type="NCBI Taxonomy" id="1202724"/>
    <lineage>
        <taxon>Bacteria</taxon>
        <taxon>Pseudomonadati</taxon>
        <taxon>Bacteroidota</taxon>
        <taxon>Flavobacteriia</taxon>
        <taxon>Flavobacteriales</taxon>
        <taxon>Flavobacteriaceae</taxon>
        <taxon>Flavobacterium</taxon>
    </lineage>
</organism>
<comment type="caution">
    <text evidence="5">The sequence shown here is derived from an EMBL/GenBank/DDBJ whole genome shotgun (WGS) entry which is preliminary data.</text>
</comment>
<dbReference type="GO" id="GO:0030313">
    <property type="term" value="C:cell envelope"/>
    <property type="evidence" value="ECO:0007669"/>
    <property type="project" value="UniProtKB-SubCell"/>
</dbReference>
<dbReference type="Proteomes" id="UP000037755">
    <property type="component" value="Unassembled WGS sequence"/>
</dbReference>
<dbReference type="STRING" id="1202724.AM493_07480"/>
<dbReference type="InterPro" id="IPR038352">
    <property type="entry name" value="Imelysin_sf"/>
</dbReference>
<keyword evidence="2 3" id="KW-0732">Signal</keyword>
<gene>
    <name evidence="5" type="ORF">AM493_07480</name>
</gene>
<accession>A0A0M8MCG3</accession>
<comment type="subcellular location">
    <subcellularLocation>
        <location evidence="1">Cell envelope</location>
    </subcellularLocation>
</comment>
<evidence type="ECO:0000256" key="2">
    <source>
        <dbReference type="ARBA" id="ARBA00022729"/>
    </source>
</evidence>
<dbReference type="PATRIC" id="fig|1202724.3.peg.1558"/>
<dbReference type="AlphaFoldDB" id="A0A0M8MCG3"/>
<sequence>MKKVFFSLLVLTLSFATQSCSDDDSGSNQVSNRAEAIKNYTNIVHANYSEAYWDAVELEDAINSFNLAPTLEAFEAVKLKWKEARESYGTTEAFRFEGSPVETVYNQINAWPLDEAYIDYTDTDATAGIINNTTAYPELTKEVLSSLNQVGGAANISTGYHAIEFLLWGQDLTAPADNLSGQRPYTDFVDGEEGTAENQDRRRQYLSLCADLLTDNLESLAGVWAEGGSYRATFLALDEATALQNIFQGIINVTGTKLPTELINAVTSQNQENEQSQFSDYTQRDFMTAFKGVLNVYRGQYGTVTGTGIQVLVYQGSTEVYTDTQDAITLAEDSLEAIVYPFDYAISGGPESEEGKKVVTAAEDLTALAEQLRTSATTAGVSVQ</sequence>
<dbReference type="Gene3D" id="1.20.1420.20">
    <property type="entry name" value="M75 peptidase, HXXE motif"/>
    <property type="match status" value="1"/>
</dbReference>
<evidence type="ECO:0000313" key="6">
    <source>
        <dbReference type="Proteomes" id="UP000037755"/>
    </source>
</evidence>
<feature type="domain" description="Imelysin-like" evidence="4">
    <location>
        <begin position="45"/>
        <end position="371"/>
    </location>
</feature>
<keyword evidence="6" id="KW-1185">Reference proteome</keyword>
<dbReference type="CDD" id="cd14657">
    <property type="entry name" value="Imelysin_IrpA-like"/>
    <property type="match status" value="1"/>
</dbReference>
<feature type="chain" id="PRO_5005818225" description="Imelysin-like domain-containing protein" evidence="3">
    <location>
        <begin position="22"/>
        <end position="384"/>
    </location>
</feature>
<reference evidence="5 6" key="1">
    <citation type="submission" date="2015-08" db="EMBL/GenBank/DDBJ databases">
        <title>Whole genome sequence of Flavobacterium akiainvivens IK-1T, from decaying Wikstroemia oahuensis, an endemic Hawaiian shrub.</title>
        <authorList>
            <person name="Wan X."/>
            <person name="Hou S."/>
            <person name="Saito J."/>
            <person name="Donachie S."/>
        </authorList>
    </citation>
    <scope>NUCLEOTIDE SEQUENCE [LARGE SCALE GENOMIC DNA]</scope>
    <source>
        <strain evidence="5 6">IK-1</strain>
    </source>
</reference>
<feature type="signal peptide" evidence="3">
    <location>
        <begin position="1"/>
        <end position="21"/>
    </location>
</feature>
<evidence type="ECO:0000313" key="5">
    <source>
        <dbReference type="EMBL" id="KOS05894.1"/>
    </source>
</evidence>